<dbReference type="PANTHER" id="PTHR30023:SF0">
    <property type="entry name" value="PENICILLIN-SENSITIVE CARBOXYPEPTIDASE A"/>
    <property type="match status" value="1"/>
</dbReference>
<dbReference type="GO" id="GO:0000270">
    <property type="term" value="P:peptidoglycan metabolic process"/>
    <property type="evidence" value="ECO:0007669"/>
    <property type="project" value="TreeGrafter"/>
</dbReference>
<evidence type="ECO:0000256" key="2">
    <source>
        <dbReference type="ARBA" id="ARBA00022801"/>
    </source>
</evidence>
<dbReference type="EC" id="3.4.16.4" evidence="4"/>
<dbReference type="RefSeq" id="WP_207279573.1">
    <property type="nucleotide sequence ID" value="NZ_JAFLEQ010000017.1"/>
</dbReference>
<sequence>MAKAGFVATAGVVAVAVAATAGYAGVKAAAVPELVHDPAVEVATPAALVAPATGLPAADDVARMTAELDRLATSDGAGQLSGAVVAVDSGQMVWSHGGQPLRPASVTKLLTGAAALRVLGPDHRVDTTVVAGDRPDTVVMVAGGDVMLDQARLDDLAAQVIAARGQGTVTRVLVDTGVWSDNDFASGWHAEDVPGGYIAPMQPVMVHGGRIGGDSGDLPRSAAPALDAAAALATRLGAGDTGFGGSPEQAEVLARVHSAPLVERLGAIMQHSDNVMAEALGREIAVARGVQRPDSAAAARAVIDVLAGMGVDTTGVVLADTCGLSDDNRIPPATLTGVLVQAVESPPLTPLVGTLPISNATGTLAGRYADTPAKGFVRAKTGTLLETSALAGTVTSRGGVVYVFALLSNGTPPFAARPVLDRMAAAVQG</sequence>
<dbReference type="Pfam" id="PF02113">
    <property type="entry name" value="Peptidase_S13"/>
    <property type="match status" value="2"/>
</dbReference>
<organism evidence="4 5">
    <name type="scientific">Corynebacterium mendelii</name>
    <dbReference type="NCBI Taxonomy" id="2765362"/>
    <lineage>
        <taxon>Bacteria</taxon>
        <taxon>Bacillati</taxon>
        <taxon>Actinomycetota</taxon>
        <taxon>Actinomycetes</taxon>
        <taxon>Mycobacteriales</taxon>
        <taxon>Corynebacteriaceae</taxon>
        <taxon>Corynebacterium</taxon>
    </lineage>
</organism>
<dbReference type="InterPro" id="IPR012338">
    <property type="entry name" value="Beta-lactam/transpept-like"/>
</dbReference>
<dbReference type="GO" id="GO:0006508">
    <property type="term" value="P:proteolysis"/>
    <property type="evidence" value="ECO:0007669"/>
    <property type="project" value="InterPro"/>
</dbReference>
<dbReference type="Proteomes" id="UP000664332">
    <property type="component" value="Unassembled WGS sequence"/>
</dbReference>
<dbReference type="EMBL" id="JAFLEQ010000017">
    <property type="protein sequence ID" value="MBN9645097.1"/>
    <property type="molecule type" value="Genomic_DNA"/>
</dbReference>
<keyword evidence="4" id="KW-0121">Carboxypeptidase</keyword>
<dbReference type="Gene3D" id="3.40.710.10">
    <property type="entry name" value="DD-peptidase/beta-lactamase superfamily"/>
    <property type="match status" value="2"/>
</dbReference>
<keyword evidence="5" id="KW-1185">Reference proteome</keyword>
<feature type="chain" id="PRO_5039591390" evidence="3">
    <location>
        <begin position="25"/>
        <end position="429"/>
    </location>
</feature>
<keyword evidence="4" id="KW-0645">Protease</keyword>
<evidence type="ECO:0000313" key="5">
    <source>
        <dbReference type="Proteomes" id="UP000664332"/>
    </source>
</evidence>
<proteinExistence type="inferred from homology"/>
<dbReference type="NCBIfam" id="TIGR00666">
    <property type="entry name" value="PBP4"/>
    <property type="match status" value="1"/>
</dbReference>
<reference evidence="4" key="1">
    <citation type="submission" date="2021-03" db="EMBL/GenBank/DDBJ databases">
        <authorList>
            <person name="Sun Q."/>
        </authorList>
    </citation>
    <scope>NUCLEOTIDE SEQUENCE</scope>
    <source>
        <strain evidence="4">CCM 8862</strain>
    </source>
</reference>
<accession>A0A939IYW6</accession>
<comment type="similarity">
    <text evidence="1">Belongs to the peptidase S13 family.</text>
</comment>
<dbReference type="SUPFAM" id="SSF56601">
    <property type="entry name" value="beta-lactamase/transpeptidase-like"/>
    <property type="match status" value="1"/>
</dbReference>
<dbReference type="InterPro" id="IPR000667">
    <property type="entry name" value="Peptidase_S13"/>
</dbReference>
<evidence type="ECO:0000313" key="4">
    <source>
        <dbReference type="EMBL" id="MBN9645097.1"/>
    </source>
</evidence>
<evidence type="ECO:0000256" key="3">
    <source>
        <dbReference type="SAM" id="SignalP"/>
    </source>
</evidence>
<keyword evidence="3" id="KW-0732">Signal</keyword>
<keyword evidence="2 4" id="KW-0378">Hydrolase</keyword>
<name>A0A939IYW6_9CORY</name>
<gene>
    <name evidence="4" type="primary">dacB</name>
    <name evidence="4" type="ORF">JZY06_10830</name>
</gene>
<dbReference type="AlphaFoldDB" id="A0A939IYW6"/>
<dbReference type="GO" id="GO:0009002">
    <property type="term" value="F:serine-type D-Ala-D-Ala carboxypeptidase activity"/>
    <property type="evidence" value="ECO:0007669"/>
    <property type="project" value="UniProtKB-EC"/>
</dbReference>
<evidence type="ECO:0000256" key="1">
    <source>
        <dbReference type="ARBA" id="ARBA00006096"/>
    </source>
</evidence>
<feature type="signal peptide" evidence="3">
    <location>
        <begin position="1"/>
        <end position="24"/>
    </location>
</feature>
<dbReference type="PANTHER" id="PTHR30023">
    <property type="entry name" value="D-ALANYL-D-ALANINE CARBOXYPEPTIDASE"/>
    <property type="match status" value="1"/>
</dbReference>
<dbReference type="PRINTS" id="PR00922">
    <property type="entry name" value="DADACBPTASE3"/>
</dbReference>
<protein>
    <submittedName>
        <fullName evidence="4">D-alanyl-D-alanine carboxypeptidase/D-alanyl-D-alanine-endopeptidase</fullName>
        <ecNumber evidence="4">3.4.16.4</ecNumber>
    </submittedName>
</protein>
<comment type="caution">
    <text evidence="4">The sequence shown here is derived from an EMBL/GenBank/DDBJ whole genome shotgun (WGS) entry which is preliminary data.</text>
</comment>